<feature type="transmembrane region" description="Helical" evidence="13">
    <location>
        <begin position="176"/>
        <end position="194"/>
    </location>
</feature>
<dbReference type="Proteomes" id="UP001163046">
    <property type="component" value="Unassembled WGS sequence"/>
</dbReference>
<keyword evidence="8" id="KW-0406">Ion transport</keyword>
<evidence type="ECO:0000259" key="14">
    <source>
        <dbReference type="Pfam" id="PF08016"/>
    </source>
</evidence>
<dbReference type="Pfam" id="PF08016">
    <property type="entry name" value="PKD_channel"/>
    <property type="match status" value="1"/>
</dbReference>
<evidence type="ECO:0000256" key="11">
    <source>
        <dbReference type="ARBA" id="ARBA00023303"/>
    </source>
</evidence>
<comment type="subcellular location">
    <subcellularLocation>
        <location evidence="2">Cell membrane</location>
        <topology evidence="2">Multi-pass membrane protein</topology>
    </subcellularLocation>
    <subcellularLocation>
        <location evidence="1">Endosome membrane</location>
        <topology evidence="1">Multi-pass membrane protein</topology>
    </subcellularLocation>
</comment>
<evidence type="ECO:0000256" key="9">
    <source>
        <dbReference type="ARBA" id="ARBA00023136"/>
    </source>
</evidence>
<keyword evidence="11" id="KW-0407">Ion channel</keyword>
<keyword evidence="5 13" id="KW-0812">Transmembrane</keyword>
<proteinExistence type="predicted"/>
<evidence type="ECO:0000256" key="10">
    <source>
        <dbReference type="ARBA" id="ARBA00023157"/>
    </source>
</evidence>
<keyword evidence="4" id="KW-1003">Cell membrane</keyword>
<evidence type="ECO:0000256" key="7">
    <source>
        <dbReference type="ARBA" id="ARBA00022989"/>
    </source>
</evidence>
<feature type="transmembrane region" description="Helical" evidence="13">
    <location>
        <begin position="116"/>
        <end position="144"/>
    </location>
</feature>
<dbReference type="GO" id="GO:0072345">
    <property type="term" value="F:NAADP-sensitive calcium-release channel activity"/>
    <property type="evidence" value="ECO:0007669"/>
    <property type="project" value="TreeGrafter"/>
</dbReference>
<dbReference type="OrthoDB" id="263481at2759"/>
<reference evidence="16" key="1">
    <citation type="submission" date="2023-01" db="EMBL/GenBank/DDBJ databases">
        <title>Genome assembly of the deep-sea coral Lophelia pertusa.</title>
        <authorList>
            <person name="Herrera S."/>
            <person name="Cordes E."/>
        </authorList>
    </citation>
    <scope>NUCLEOTIDE SEQUENCE</scope>
    <source>
        <strain evidence="16">USNM1676648</strain>
        <tissue evidence="16">Polyp</tissue>
    </source>
</reference>
<dbReference type="PANTHER" id="PTHR12127:SF7">
    <property type="entry name" value="SD02261P"/>
    <property type="match status" value="1"/>
</dbReference>
<accession>A0A9X0D1M7</accession>
<keyword evidence="9 13" id="KW-0472">Membrane</keyword>
<dbReference type="Pfam" id="PF21381">
    <property type="entry name" value="MCLN_ECD"/>
    <property type="match status" value="1"/>
</dbReference>
<keyword evidence="10" id="KW-1015">Disulfide bond</keyword>
<evidence type="ECO:0000313" key="16">
    <source>
        <dbReference type="EMBL" id="KAJ7383847.1"/>
    </source>
</evidence>
<comment type="caution">
    <text evidence="16">The sequence shown here is derived from an EMBL/GenBank/DDBJ whole genome shotgun (WGS) entry which is preliminary data.</text>
</comment>
<name>A0A9X0D1M7_9CNID</name>
<keyword evidence="3" id="KW-0813">Transport</keyword>
<evidence type="ECO:0000256" key="1">
    <source>
        <dbReference type="ARBA" id="ARBA00004337"/>
    </source>
</evidence>
<dbReference type="InterPro" id="IPR013122">
    <property type="entry name" value="PKD1_2_channel"/>
</dbReference>
<feature type="transmembrane region" description="Helical" evidence="13">
    <location>
        <begin position="284"/>
        <end position="305"/>
    </location>
</feature>
<dbReference type="AlphaFoldDB" id="A0A9X0D1M7"/>
<dbReference type="PANTHER" id="PTHR12127">
    <property type="entry name" value="MUCOLIPIN"/>
    <property type="match status" value="1"/>
</dbReference>
<dbReference type="InterPro" id="IPR039031">
    <property type="entry name" value="Mucolipin"/>
</dbReference>
<feature type="transmembrane region" description="Helical" evidence="13">
    <location>
        <begin position="214"/>
        <end position="236"/>
    </location>
</feature>
<evidence type="ECO:0000256" key="4">
    <source>
        <dbReference type="ARBA" id="ARBA00022475"/>
    </source>
</evidence>
<evidence type="ECO:0000256" key="6">
    <source>
        <dbReference type="ARBA" id="ARBA00022753"/>
    </source>
</evidence>
<evidence type="ECO:0000256" key="12">
    <source>
        <dbReference type="ARBA" id="ARBA00036634"/>
    </source>
</evidence>
<organism evidence="16 17">
    <name type="scientific">Desmophyllum pertusum</name>
    <dbReference type="NCBI Taxonomy" id="174260"/>
    <lineage>
        <taxon>Eukaryota</taxon>
        <taxon>Metazoa</taxon>
        <taxon>Cnidaria</taxon>
        <taxon>Anthozoa</taxon>
        <taxon>Hexacorallia</taxon>
        <taxon>Scleractinia</taxon>
        <taxon>Caryophylliina</taxon>
        <taxon>Caryophylliidae</taxon>
        <taxon>Desmophyllum</taxon>
    </lineage>
</organism>
<comment type="catalytic activity">
    <reaction evidence="12">
        <text>Ca(2+)(in) = Ca(2+)(out)</text>
        <dbReference type="Rhea" id="RHEA:29671"/>
        <dbReference type="ChEBI" id="CHEBI:29108"/>
    </reaction>
</comment>
<evidence type="ECO:0000256" key="8">
    <source>
        <dbReference type="ARBA" id="ARBA00023065"/>
    </source>
</evidence>
<sequence length="389" mass="45005">MLQLLRQRRDCKQTPTSFDPKIMDHCMFLKHPSHFIKNDTFNLGRLRQVSLNFSLKTMNLKNVKAWDKPACYRLNITILFDNVKHDGRMPVQLDMDNTWLHCLGKIHGQNHFRTHFITMALLVFDAVVIFMCCVSLVLCIRSIYKSLKLAKETAKFFRNELSEDFTFSDYQEFVSLWFPVIMLSDTLTIVGSIYKMVIDQKILLETLKAATPSVARFCVCAALLFAGFMFCGWIVLGPFHPKFKTLTITAECLYSMINGDDLFNTYAQISYAKSPMVVWIFSKVYIYIFIGLFIYVVLSLFIGIIGDTYERLKDLGHLPQTKIQKFLHEPANVGKISSSQTCARCTVYNNRSHCNTSDKGRIMSIWQEKSFPWSSGCNDENRVHRLDWS</sequence>
<protein>
    <submittedName>
        <fullName evidence="16">Mucolipin-2</fullName>
    </submittedName>
</protein>
<keyword evidence="6" id="KW-0967">Endosome</keyword>
<evidence type="ECO:0000256" key="13">
    <source>
        <dbReference type="SAM" id="Phobius"/>
    </source>
</evidence>
<evidence type="ECO:0000256" key="3">
    <source>
        <dbReference type="ARBA" id="ARBA00022448"/>
    </source>
</evidence>
<dbReference type="Gene3D" id="1.10.287.70">
    <property type="match status" value="1"/>
</dbReference>
<gene>
    <name evidence="16" type="primary">MCOLN2_2</name>
    <name evidence="16" type="ORF">OS493_025723</name>
</gene>
<dbReference type="GO" id="GO:0005765">
    <property type="term" value="C:lysosomal membrane"/>
    <property type="evidence" value="ECO:0007669"/>
    <property type="project" value="TreeGrafter"/>
</dbReference>
<dbReference type="GO" id="GO:0010008">
    <property type="term" value="C:endosome membrane"/>
    <property type="evidence" value="ECO:0007669"/>
    <property type="project" value="UniProtKB-SubCell"/>
</dbReference>
<evidence type="ECO:0000256" key="2">
    <source>
        <dbReference type="ARBA" id="ARBA00004651"/>
    </source>
</evidence>
<dbReference type="InterPro" id="IPR049134">
    <property type="entry name" value="MCLN_ECD"/>
</dbReference>
<keyword evidence="7 13" id="KW-1133">Transmembrane helix</keyword>
<evidence type="ECO:0000313" key="17">
    <source>
        <dbReference type="Proteomes" id="UP001163046"/>
    </source>
</evidence>
<feature type="domain" description="Polycystin cation channel PKD1/PKD2" evidence="14">
    <location>
        <begin position="122"/>
        <end position="310"/>
    </location>
</feature>
<dbReference type="EMBL" id="MU825894">
    <property type="protein sequence ID" value="KAJ7383847.1"/>
    <property type="molecule type" value="Genomic_DNA"/>
</dbReference>
<dbReference type="GO" id="GO:0005886">
    <property type="term" value="C:plasma membrane"/>
    <property type="evidence" value="ECO:0007669"/>
    <property type="project" value="UniProtKB-SubCell"/>
</dbReference>
<keyword evidence="17" id="KW-1185">Reference proteome</keyword>
<evidence type="ECO:0000259" key="15">
    <source>
        <dbReference type="Pfam" id="PF21381"/>
    </source>
</evidence>
<evidence type="ECO:0000256" key="5">
    <source>
        <dbReference type="ARBA" id="ARBA00022692"/>
    </source>
</evidence>
<feature type="domain" description="Mucolipin extracytosolic" evidence="15">
    <location>
        <begin position="20"/>
        <end position="102"/>
    </location>
</feature>